<accession>A0A2U1B7K6</accession>
<name>A0A2U1B7K6_9BACT</name>
<proteinExistence type="predicted"/>
<protein>
    <submittedName>
        <fullName evidence="3">Uncharacterized protein</fullName>
    </submittedName>
</protein>
<feature type="transmembrane region" description="Helical" evidence="1">
    <location>
        <begin position="7"/>
        <end position="25"/>
    </location>
</feature>
<keyword evidence="1" id="KW-0812">Transmembrane</keyword>
<gene>
    <name evidence="3" type="ORF">C8D82_106100</name>
    <name evidence="2" type="ORF">HF882_06205</name>
</gene>
<evidence type="ECO:0000313" key="3">
    <source>
        <dbReference type="EMBL" id="PVY44582.1"/>
    </source>
</evidence>
<dbReference type="OrthoDB" id="9979817at2"/>
<sequence length="182" mass="19785">MKSAGSRVLLLILILVLGAAFVYWMNHMFNTSAIMRDMFCGAGNPGVLGEVAPGSPNSLAMQNERFGRISMLIFSVITVMQFLAFGVAFVVIGGIKKGADSVKLKLKKLENADIFFDVPLYVGLFGTVSAFLVMTFSPQSSRLIAYSSTLIGIIFSLILRVVLLFPYRQKLLGCDNNSEAGK</sequence>
<reference evidence="2 5" key="2">
    <citation type="submission" date="2020-04" db="EMBL/GenBank/DDBJ databases">
        <authorList>
            <person name="Hitch T.C.A."/>
            <person name="Wylensek D."/>
            <person name="Clavel T."/>
        </authorList>
    </citation>
    <scope>NUCLEOTIDE SEQUENCE [LARGE SCALE GENOMIC DNA]</scope>
    <source>
        <strain evidence="2 5">COR2-253-APC-1A</strain>
    </source>
</reference>
<keyword evidence="1" id="KW-1133">Transmembrane helix</keyword>
<feature type="transmembrane region" description="Helical" evidence="1">
    <location>
        <begin position="114"/>
        <end position="137"/>
    </location>
</feature>
<keyword evidence="4" id="KW-1185">Reference proteome</keyword>
<dbReference type="GeneID" id="78294534"/>
<dbReference type="EMBL" id="JABAEW010000008">
    <property type="protein sequence ID" value="NMD86174.1"/>
    <property type="molecule type" value="Genomic_DNA"/>
</dbReference>
<dbReference type="RefSeq" id="WP_133245062.1">
    <property type="nucleotide sequence ID" value="NZ_CABMMC010000110.1"/>
</dbReference>
<evidence type="ECO:0000313" key="4">
    <source>
        <dbReference type="Proteomes" id="UP000245959"/>
    </source>
</evidence>
<dbReference type="Proteomes" id="UP000245959">
    <property type="component" value="Unassembled WGS sequence"/>
</dbReference>
<dbReference type="AlphaFoldDB" id="A0A2U1B7K6"/>
<feature type="transmembrane region" description="Helical" evidence="1">
    <location>
        <begin position="143"/>
        <end position="163"/>
    </location>
</feature>
<organism evidence="3 4">
    <name type="scientific">Victivallis vadensis</name>
    <dbReference type="NCBI Taxonomy" id="172901"/>
    <lineage>
        <taxon>Bacteria</taxon>
        <taxon>Pseudomonadati</taxon>
        <taxon>Lentisphaerota</taxon>
        <taxon>Lentisphaeria</taxon>
        <taxon>Victivallales</taxon>
        <taxon>Victivallaceae</taxon>
        <taxon>Victivallis</taxon>
    </lineage>
</organism>
<keyword evidence="1" id="KW-0472">Membrane</keyword>
<evidence type="ECO:0000256" key="1">
    <source>
        <dbReference type="SAM" id="Phobius"/>
    </source>
</evidence>
<feature type="transmembrane region" description="Helical" evidence="1">
    <location>
        <begin position="69"/>
        <end position="93"/>
    </location>
</feature>
<comment type="caution">
    <text evidence="3">The sequence shown here is derived from an EMBL/GenBank/DDBJ whole genome shotgun (WGS) entry which is preliminary data.</text>
</comment>
<reference evidence="3 4" key="1">
    <citation type="submission" date="2018-04" db="EMBL/GenBank/DDBJ databases">
        <title>Genomic Encyclopedia of Type Strains, Phase IV (KMG-IV): sequencing the most valuable type-strain genomes for metagenomic binning, comparative biology and taxonomic classification.</title>
        <authorList>
            <person name="Goeker M."/>
        </authorList>
    </citation>
    <scope>NUCLEOTIDE SEQUENCE [LARGE SCALE GENOMIC DNA]</scope>
    <source>
        <strain evidence="3 4">DSM 14823</strain>
    </source>
</reference>
<dbReference type="Proteomes" id="UP000576225">
    <property type="component" value="Unassembled WGS sequence"/>
</dbReference>
<evidence type="ECO:0000313" key="2">
    <source>
        <dbReference type="EMBL" id="NMD86174.1"/>
    </source>
</evidence>
<evidence type="ECO:0000313" key="5">
    <source>
        <dbReference type="Proteomes" id="UP000576225"/>
    </source>
</evidence>
<dbReference type="EMBL" id="QEKH01000006">
    <property type="protein sequence ID" value="PVY44582.1"/>
    <property type="molecule type" value="Genomic_DNA"/>
</dbReference>